<organism evidence="2 3">
    <name type="scientific">Linum tenue</name>
    <dbReference type="NCBI Taxonomy" id="586396"/>
    <lineage>
        <taxon>Eukaryota</taxon>
        <taxon>Viridiplantae</taxon>
        <taxon>Streptophyta</taxon>
        <taxon>Embryophyta</taxon>
        <taxon>Tracheophyta</taxon>
        <taxon>Spermatophyta</taxon>
        <taxon>Magnoliopsida</taxon>
        <taxon>eudicotyledons</taxon>
        <taxon>Gunneridae</taxon>
        <taxon>Pentapetalae</taxon>
        <taxon>rosids</taxon>
        <taxon>fabids</taxon>
        <taxon>Malpighiales</taxon>
        <taxon>Linaceae</taxon>
        <taxon>Linum</taxon>
    </lineage>
</organism>
<feature type="domain" description="Protein ENHANCED DISEASE RESISTANCE 2 C-terminal" evidence="1">
    <location>
        <begin position="5"/>
        <end position="82"/>
    </location>
</feature>
<sequence>MAATTSFVLTVNLPGKEPQNVVFYFASPDQLLQGSLLENSFNDDEEYRNQRFKIVNRIVKMVENHSACLLGKALTCNYHKGRTICR</sequence>
<dbReference type="InterPro" id="IPR045096">
    <property type="entry name" value="EDR2-like"/>
</dbReference>
<keyword evidence="3" id="KW-1185">Reference proteome</keyword>
<dbReference type="PANTHER" id="PTHR12136:SF91">
    <property type="entry name" value="PROTEIN ENHANCED DISEASE RESISTANCE 2-LIKE"/>
    <property type="match status" value="1"/>
</dbReference>
<evidence type="ECO:0000259" key="1">
    <source>
        <dbReference type="Pfam" id="PF07059"/>
    </source>
</evidence>
<name>A0AAV0J5N4_9ROSI</name>
<dbReference type="AlphaFoldDB" id="A0AAV0J5N4"/>
<dbReference type="Proteomes" id="UP001154282">
    <property type="component" value="Unassembled WGS sequence"/>
</dbReference>
<accession>A0AAV0J5N4</accession>
<reference evidence="2" key="1">
    <citation type="submission" date="2022-08" db="EMBL/GenBank/DDBJ databases">
        <authorList>
            <person name="Gutierrez-Valencia J."/>
        </authorList>
    </citation>
    <scope>NUCLEOTIDE SEQUENCE</scope>
</reference>
<proteinExistence type="predicted"/>
<dbReference type="EMBL" id="CAMGYJ010000004">
    <property type="protein sequence ID" value="CAI0404680.1"/>
    <property type="molecule type" value="Genomic_DNA"/>
</dbReference>
<dbReference type="Pfam" id="PF07059">
    <property type="entry name" value="EDR2_C"/>
    <property type="match status" value="1"/>
</dbReference>
<protein>
    <recommendedName>
        <fullName evidence="1">Protein ENHANCED DISEASE RESISTANCE 2 C-terminal domain-containing protein</fullName>
    </recommendedName>
</protein>
<evidence type="ECO:0000313" key="3">
    <source>
        <dbReference type="Proteomes" id="UP001154282"/>
    </source>
</evidence>
<comment type="caution">
    <text evidence="2">The sequence shown here is derived from an EMBL/GenBank/DDBJ whole genome shotgun (WGS) entry which is preliminary data.</text>
</comment>
<dbReference type="InterPro" id="IPR009769">
    <property type="entry name" value="EDR2_C"/>
</dbReference>
<evidence type="ECO:0000313" key="2">
    <source>
        <dbReference type="EMBL" id="CAI0404680.1"/>
    </source>
</evidence>
<dbReference type="PANTHER" id="PTHR12136">
    <property type="entry name" value="ENHANCED DISEASE RESISTANCE-RELATED"/>
    <property type="match status" value="1"/>
</dbReference>
<gene>
    <name evidence="2" type="ORF">LITE_LOCUS12568</name>
</gene>